<protein>
    <submittedName>
        <fullName evidence="3">Uncharacterized protein</fullName>
    </submittedName>
</protein>
<gene>
    <name evidence="3" type="ORF">Pan241w_52370</name>
</gene>
<dbReference type="Proteomes" id="UP000317171">
    <property type="component" value="Chromosome"/>
</dbReference>
<proteinExistence type="predicted"/>
<name>A0A517RML9_9PLAN</name>
<dbReference type="EMBL" id="CP036269">
    <property type="protein sequence ID" value="QDT45119.1"/>
    <property type="molecule type" value="Genomic_DNA"/>
</dbReference>
<evidence type="ECO:0000256" key="1">
    <source>
        <dbReference type="SAM" id="Coils"/>
    </source>
</evidence>
<evidence type="ECO:0000313" key="4">
    <source>
        <dbReference type="Proteomes" id="UP000317171"/>
    </source>
</evidence>
<accession>A0A517RML9</accession>
<keyword evidence="1" id="KW-0175">Coiled coil</keyword>
<dbReference type="KEGG" id="gaz:Pan241w_52370"/>
<evidence type="ECO:0000256" key="2">
    <source>
        <dbReference type="SAM" id="MobiDB-lite"/>
    </source>
</evidence>
<reference evidence="3 4" key="1">
    <citation type="submission" date="2019-02" db="EMBL/GenBank/DDBJ databases">
        <title>Deep-cultivation of Planctomycetes and their phenomic and genomic characterization uncovers novel biology.</title>
        <authorList>
            <person name="Wiegand S."/>
            <person name="Jogler M."/>
            <person name="Boedeker C."/>
            <person name="Pinto D."/>
            <person name="Vollmers J."/>
            <person name="Rivas-Marin E."/>
            <person name="Kohn T."/>
            <person name="Peeters S.H."/>
            <person name="Heuer A."/>
            <person name="Rast P."/>
            <person name="Oberbeckmann S."/>
            <person name="Bunk B."/>
            <person name="Jeske O."/>
            <person name="Meyerdierks A."/>
            <person name="Storesund J.E."/>
            <person name="Kallscheuer N."/>
            <person name="Luecker S."/>
            <person name="Lage O.M."/>
            <person name="Pohl T."/>
            <person name="Merkel B.J."/>
            <person name="Hornburger P."/>
            <person name="Mueller R.-W."/>
            <person name="Bruemmer F."/>
            <person name="Labrenz M."/>
            <person name="Spormann A.M."/>
            <person name="Op den Camp H."/>
            <person name="Overmann J."/>
            <person name="Amann R."/>
            <person name="Jetten M.S.M."/>
            <person name="Mascher T."/>
            <person name="Medema M.H."/>
            <person name="Devos D.P."/>
            <person name="Kaster A.-K."/>
            <person name="Ovreas L."/>
            <person name="Rohde M."/>
            <person name="Galperin M.Y."/>
            <person name="Jogler C."/>
        </authorList>
    </citation>
    <scope>NUCLEOTIDE SEQUENCE [LARGE SCALE GENOMIC DNA]</scope>
    <source>
        <strain evidence="3 4">Pan241w</strain>
    </source>
</reference>
<feature type="region of interest" description="Disordered" evidence="2">
    <location>
        <begin position="232"/>
        <end position="267"/>
    </location>
</feature>
<dbReference type="AlphaFoldDB" id="A0A517RML9"/>
<sequence>MSLLLVLTLCGCGGRGNSDLLEARLREQEDNIFALQRDLKESHQALETARHQTEAMQKQLVKASNGTLLPEQTKALYQVTGVKVNSLLTGGVDLDNQQGDELWTTLITPHDADGETVKLPADMELELVDLSQTGANRRVGIWNFNSQEVRSHWYSGFAGSGFRFELPWQRQPSNEDLTLVVRMKSQDGRIFNTQAPLKISQVDQPQKSKVAQASREQLTPVEPARISFEEQTGVVIEEDENPFEPIPTDDVQQEEAGDDSPFRVIQE</sequence>
<keyword evidence="4" id="KW-1185">Reference proteome</keyword>
<organism evidence="3 4">
    <name type="scientific">Gimesia alba</name>
    <dbReference type="NCBI Taxonomy" id="2527973"/>
    <lineage>
        <taxon>Bacteria</taxon>
        <taxon>Pseudomonadati</taxon>
        <taxon>Planctomycetota</taxon>
        <taxon>Planctomycetia</taxon>
        <taxon>Planctomycetales</taxon>
        <taxon>Planctomycetaceae</taxon>
        <taxon>Gimesia</taxon>
    </lineage>
</organism>
<feature type="coiled-coil region" evidence="1">
    <location>
        <begin position="18"/>
        <end position="45"/>
    </location>
</feature>
<evidence type="ECO:0000313" key="3">
    <source>
        <dbReference type="EMBL" id="QDT45119.1"/>
    </source>
</evidence>